<protein>
    <recommendedName>
        <fullName evidence="4">Urease accessory protein UreJ</fullName>
    </recommendedName>
</protein>
<dbReference type="Pfam" id="PF04955">
    <property type="entry name" value="HupE_UreJ"/>
    <property type="match status" value="1"/>
</dbReference>
<dbReference type="KEGG" id="hhg:XM38_034530"/>
<dbReference type="OrthoDB" id="9808192at2"/>
<feature type="transmembrane region" description="Helical" evidence="1">
    <location>
        <begin position="197"/>
        <end position="219"/>
    </location>
</feature>
<keyword evidence="1" id="KW-1133">Transmembrane helix</keyword>
<gene>
    <name evidence="2" type="ORF">XM38_034530</name>
</gene>
<dbReference type="STRING" id="1641165.XM38_20725"/>
<sequence length="220" mass="22216">MSRLQLTQRFCLFLKQAPGLGLVTAAGVFVAASPAWAHHPFGSEVPTNGIEGFLSGVGHPVIGVDHLAFVVTAGLLAAVVGWGLLIPAAFVLASWAGTGLHLAGASLPASELCITASVAIFGSLLAMKQRPQTMVVVALSAIAGIFHGYAYGEAVVGAEMTPLLAYLLGFATIQTVIAAAAYGAAKWLGAAKENGALTLRFAGFTLAGVGAAFLSSVVLG</sequence>
<proteinExistence type="predicted"/>
<evidence type="ECO:0000313" key="2">
    <source>
        <dbReference type="EMBL" id="ASC72496.1"/>
    </source>
</evidence>
<dbReference type="AlphaFoldDB" id="A0A1Z3HQH5"/>
<feature type="transmembrane region" description="Helical" evidence="1">
    <location>
        <begin position="163"/>
        <end position="185"/>
    </location>
</feature>
<name>A0A1Z3HQH5_9CYAN</name>
<evidence type="ECO:0008006" key="4">
    <source>
        <dbReference type="Google" id="ProtNLM"/>
    </source>
</evidence>
<dbReference type="Proteomes" id="UP000191901">
    <property type="component" value="Chromosome"/>
</dbReference>
<dbReference type="InterPro" id="IPR007038">
    <property type="entry name" value="HupE_UreJ"/>
</dbReference>
<dbReference type="RefSeq" id="WP_080812303.1">
    <property type="nucleotide sequence ID" value="NZ_CP021983.2"/>
</dbReference>
<feature type="transmembrane region" description="Helical" evidence="1">
    <location>
        <begin position="133"/>
        <end position="151"/>
    </location>
</feature>
<evidence type="ECO:0000313" key="3">
    <source>
        <dbReference type="Proteomes" id="UP000191901"/>
    </source>
</evidence>
<feature type="transmembrane region" description="Helical" evidence="1">
    <location>
        <begin position="67"/>
        <end position="93"/>
    </location>
</feature>
<feature type="transmembrane region" description="Helical" evidence="1">
    <location>
        <begin position="105"/>
        <end position="126"/>
    </location>
</feature>
<keyword evidence="1" id="KW-0812">Transmembrane</keyword>
<reference evidence="2 3" key="1">
    <citation type="journal article" date="2016" name="Biochim. Biophys. Acta">
        <title>Characterization of red-shifted phycobilisomes isolated from the chlorophyll f-containing cyanobacterium Halomicronema hongdechloris.</title>
        <authorList>
            <person name="Li Y."/>
            <person name="Lin Y."/>
            <person name="Garvey C.J."/>
            <person name="Birch D."/>
            <person name="Corkery R.W."/>
            <person name="Loughlin P.C."/>
            <person name="Scheer H."/>
            <person name="Willows R.D."/>
            <person name="Chen M."/>
        </authorList>
    </citation>
    <scope>NUCLEOTIDE SEQUENCE [LARGE SCALE GENOMIC DNA]</scope>
    <source>
        <strain evidence="2 3">C2206</strain>
    </source>
</reference>
<evidence type="ECO:0000256" key="1">
    <source>
        <dbReference type="SAM" id="Phobius"/>
    </source>
</evidence>
<keyword evidence="1" id="KW-0472">Membrane</keyword>
<dbReference type="PIRSF" id="PIRSF016919">
    <property type="entry name" value="HupE_UreJ"/>
    <property type="match status" value="1"/>
</dbReference>
<accession>A0A1Z3HQH5</accession>
<dbReference type="EMBL" id="CP021983">
    <property type="protein sequence ID" value="ASC72496.1"/>
    <property type="molecule type" value="Genomic_DNA"/>
</dbReference>
<keyword evidence="3" id="KW-1185">Reference proteome</keyword>
<organism evidence="2 3">
    <name type="scientific">Halomicronema hongdechloris C2206</name>
    <dbReference type="NCBI Taxonomy" id="1641165"/>
    <lineage>
        <taxon>Bacteria</taxon>
        <taxon>Bacillati</taxon>
        <taxon>Cyanobacteriota</taxon>
        <taxon>Cyanophyceae</taxon>
        <taxon>Nodosilineales</taxon>
        <taxon>Nodosilineaceae</taxon>
        <taxon>Halomicronema</taxon>
    </lineage>
</organism>